<keyword evidence="7" id="KW-1185">Reference proteome</keyword>
<dbReference type="SMR" id="A0A3S7X589"/>
<dbReference type="Proteomes" id="UP000318821">
    <property type="component" value="Unassembled WGS sequence"/>
</dbReference>
<dbReference type="InterPro" id="IPR009069">
    <property type="entry name" value="Cys_alpha_HP_mot_SF"/>
</dbReference>
<accession>A0A3S7X589</accession>
<evidence type="ECO:0000313" key="4">
    <source>
        <dbReference type="EMBL" id="TPP43571.1"/>
    </source>
</evidence>
<evidence type="ECO:0000313" key="6">
    <source>
        <dbReference type="Proteomes" id="UP000008980"/>
    </source>
</evidence>
<reference evidence="2" key="8">
    <citation type="submission" date="2020-06" db="EMBL/GenBank/DDBJ databases">
        <authorList>
            <person name="Camacho E."/>
            <person name="Gonzalez-de la Fuente S."/>
            <person name="Rastrojo A."/>
            <person name="Peiro-Pastor R."/>
            <person name="Solana JC."/>
            <person name="Tabera L."/>
            <person name="Gamarro F."/>
            <person name="Carrasco-Ramiro F."/>
            <person name="Requena JM."/>
            <person name="Aguado B."/>
        </authorList>
    </citation>
    <scope>NUCLEOTIDE SEQUENCE</scope>
</reference>
<evidence type="ECO:0000313" key="9">
    <source>
        <dbReference type="Proteomes" id="UP000318821"/>
    </source>
</evidence>
<dbReference type="GeneID" id="13390288"/>
<dbReference type="Proteomes" id="UP000008980">
    <property type="component" value="Chromosome 32"/>
</dbReference>
<reference evidence="4" key="5">
    <citation type="submission" date="2019-02" db="EMBL/GenBank/DDBJ databases">
        <title>FDA dAtabase for Regulatory Grade micrObial Sequences (FDA-ARGOS): Supporting development and validation of Infectious Disease Dx tests.</title>
        <authorList>
            <person name="Duncan R."/>
            <person name="Fisher C."/>
            <person name="Tallon L.J."/>
            <person name="Sadzewicz L."/>
            <person name="Sengamalay N."/>
            <person name="Ott S."/>
            <person name="Godinez A."/>
            <person name="Nagaraj S."/>
            <person name="Nadendla S."/>
            <person name="Sichtig H."/>
        </authorList>
    </citation>
    <scope>NUCLEOTIDE SEQUENCE</scope>
    <source>
        <strain evidence="5">FDAARGOS_360</strain>
        <strain evidence="4">FDAARGOS_361</strain>
    </source>
</reference>
<dbReference type="VEuPathDB" id="TriTrypDB:LdCL_320011300"/>
<dbReference type="SUPFAM" id="SSF47072">
    <property type="entry name" value="Cysteine alpha-hairpin motif"/>
    <property type="match status" value="1"/>
</dbReference>
<evidence type="ECO:0000313" key="8">
    <source>
        <dbReference type="Proteomes" id="UP000318447"/>
    </source>
</evidence>
<sequence>MGGKTAFDDVCANEAKAWSICLETNLGGKDVRKKCSVQQQTFDTCVSAWRAKVGQAVQVKGENEGDPPFQCASMSCHIGECLRKYNYDFDRCKPHTQFFKYCVKSFYGQDYIS</sequence>
<protein>
    <submittedName>
        <fullName evidence="2">Hypothetical_protein_conserved</fullName>
    </submittedName>
</protein>
<evidence type="ECO:0000313" key="5">
    <source>
        <dbReference type="EMBL" id="TPP47066.1"/>
    </source>
</evidence>
<name>A0A3S7X589_LEIDO</name>
<dbReference type="EMBL" id="CP029531">
    <property type="protein sequence ID" value="AYU81604.1"/>
    <property type="molecule type" value="Genomic_DNA"/>
</dbReference>
<dbReference type="OMA" id="FERCKPH"/>
<dbReference type="Proteomes" id="UP000274082">
    <property type="component" value="Chromosome 32"/>
</dbReference>
<evidence type="ECO:0000313" key="2">
    <source>
        <dbReference type="EMBL" id="CAC5432814.1"/>
    </source>
</evidence>
<dbReference type="EMBL" id="FR799619">
    <property type="protein sequence ID" value="CBZ36790.1"/>
    <property type="molecule type" value="Genomic_DNA"/>
</dbReference>
<dbReference type="EMBL" id="LR812652">
    <property type="protein sequence ID" value="CAC5432814.1"/>
    <property type="molecule type" value="Genomic_DNA"/>
</dbReference>
<dbReference type="EMBL" id="RHLC01000009">
    <property type="protein sequence ID" value="TPP43571.1"/>
    <property type="molecule type" value="Genomic_DNA"/>
</dbReference>
<evidence type="ECO:0000313" key="7">
    <source>
        <dbReference type="Proteomes" id="UP000274082"/>
    </source>
</evidence>
<accession>E9BNG2</accession>
<dbReference type="Proteomes" id="UP000601710">
    <property type="component" value="Chromosome 32"/>
</dbReference>
<evidence type="ECO:0000313" key="3">
    <source>
        <dbReference type="EMBL" id="CBZ36790.1"/>
    </source>
</evidence>
<evidence type="ECO:0000313" key="1">
    <source>
        <dbReference type="EMBL" id="AYU81604.1"/>
    </source>
</evidence>
<dbReference type="OrthoDB" id="268421at2759"/>
<gene>
    <name evidence="5" type="ORF">CGC20_33605</name>
    <name evidence="4" type="ORF">CGC21_19850</name>
    <name evidence="3" type="ORF">LDBPK_320580</name>
    <name evidence="1" type="ORF">LdCL_320011300</name>
    <name evidence="2" type="ORF">LDHU3_32.0730</name>
</gene>
<dbReference type="AlphaFoldDB" id="A0A3S7X589"/>
<dbReference type="EMBL" id="RHLD01000003">
    <property type="protein sequence ID" value="TPP47066.1"/>
    <property type="molecule type" value="Genomic_DNA"/>
</dbReference>
<dbReference type="RefSeq" id="XP_003863476.1">
    <property type="nucleotide sequence ID" value="XM_003863428.1"/>
</dbReference>
<dbReference type="Proteomes" id="UP000318447">
    <property type="component" value="Unassembled WGS sequence"/>
</dbReference>
<dbReference type="VEuPathDB" id="TriTrypDB:LdBPK_320580.1"/>
<dbReference type="VEuPathDB" id="TriTrypDB:LDHU3_32.0730"/>
<reference evidence="9" key="6">
    <citation type="submission" date="2019-02" db="EMBL/GenBank/DDBJ databases">
        <title>FDA dAtabase for Regulatory Grade micrObial Sequences (FDA-ARGOS): Supporting development and validation of Infectious Disease Dx tests.</title>
        <authorList>
            <person name="Duncan R."/>
            <person name="Fisher C."/>
            <person name="Tallon L."/>
            <person name="Sadzewicz L."/>
            <person name="Sengamalay N."/>
            <person name="Ott S."/>
            <person name="Godinez A."/>
            <person name="Nagaraj S."/>
            <person name="Vavikolanu K."/>
            <person name="Vyas G."/>
            <person name="Nadendla S."/>
            <person name="Aluvathingal J."/>
            <person name="Sichtig H."/>
        </authorList>
    </citation>
    <scope>NUCLEOTIDE SEQUENCE [LARGE SCALE GENOMIC DNA]</scope>
    <source>
        <strain evidence="9">FDAARGOS_360</strain>
    </source>
</reference>
<reference evidence="8" key="7">
    <citation type="submission" date="2019-02" db="EMBL/GenBank/DDBJ databases">
        <title>FDA dAtabase for Regulatory Grade micrObial Sequences (FDA-ARGOS): Supporting development and validation of Infectious Disease Dx tests.</title>
        <authorList>
            <person name="Duncan R."/>
            <person name="Fisher C."/>
            <person name="Tallon L."/>
            <person name="Sadzewicz L."/>
            <person name="Sengamalay N."/>
            <person name="Ott S."/>
            <person name="Godinez A."/>
            <person name="Nagaraj S."/>
            <person name="Vavikolanu K."/>
            <person name="Nadendla S."/>
            <person name="Aluvathingal J."/>
            <person name="Sichtig H."/>
        </authorList>
    </citation>
    <scope>NUCLEOTIDE SEQUENCE [LARGE SCALE GENOMIC DNA]</scope>
    <source>
        <strain evidence="8">FDAARGOS_361</strain>
    </source>
</reference>
<reference evidence="3" key="2">
    <citation type="submission" date="2011-01" db="EMBL/GenBank/DDBJ databases">
        <authorList>
            <person name="Zhao B.P."/>
            <person name="Ren Z.A."/>
            <person name="Li C.D."/>
        </authorList>
    </citation>
    <scope>NUCLEOTIDE SEQUENCE</scope>
    <source>
        <strain evidence="3">BPK282A1</strain>
    </source>
</reference>
<dbReference type="KEGG" id="ldo:LDBPK_320580"/>
<organism evidence="1 7">
    <name type="scientific">Leishmania donovani</name>
    <dbReference type="NCBI Taxonomy" id="5661"/>
    <lineage>
        <taxon>Eukaryota</taxon>
        <taxon>Discoba</taxon>
        <taxon>Euglenozoa</taxon>
        <taxon>Kinetoplastea</taxon>
        <taxon>Metakinetoplastina</taxon>
        <taxon>Trypanosomatida</taxon>
        <taxon>Trypanosomatidae</taxon>
        <taxon>Leishmaniinae</taxon>
        <taxon>Leishmania</taxon>
    </lineage>
</organism>
<proteinExistence type="predicted"/>
<reference evidence="3 6" key="1">
    <citation type="journal article" date="2011" name="Genome Res.">
        <title>Whole genome sequencing of multiple Leishmania donovani clinical isolates provides insights into population structure and mechanisms of drug resistance.</title>
        <authorList>
            <person name="Downing T."/>
            <person name="Imamura H."/>
            <person name="Decuypere S."/>
            <person name="Clark T.G."/>
            <person name="Coombs G.H."/>
            <person name="Cotton J.A."/>
            <person name="Hilley J.D."/>
            <person name="de Doncker S."/>
            <person name="Maes I."/>
            <person name="Mottram J.C."/>
            <person name="Quail M.A."/>
            <person name="Rijal S."/>
            <person name="Sanders M."/>
            <person name="Schonian G."/>
            <person name="Stark O."/>
            <person name="Sundar S."/>
            <person name="Vanaerschot M."/>
            <person name="Hertz-Fowler C."/>
            <person name="Dujardin J.C."/>
            <person name="Berriman M."/>
        </authorList>
    </citation>
    <scope>NUCLEOTIDE SEQUENCE [LARGE SCALE GENOMIC DNA]</scope>
    <source>
        <strain evidence="3 6">BPK282A1</strain>
    </source>
</reference>
<reference evidence="1 7" key="4">
    <citation type="journal article" date="2018" name="Sci. Rep.">
        <title>A complete Leishmania donovani reference genome identifies novel genetic variations associated with virulence.</title>
        <authorList>
            <person name="Lypaczewski P."/>
            <person name="Hoshizaki J."/>
            <person name="Zhang W.-W."/>
            <person name="McCall L.-I."/>
            <person name="Torcivia-Rodriguez J."/>
            <person name="Simonyan V."/>
            <person name="Kaur A."/>
            <person name="Dewar K."/>
            <person name="Matlashewski G."/>
        </authorList>
    </citation>
    <scope>NUCLEOTIDE SEQUENCE [LARGE SCALE GENOMIC DNA]</scope>
    <source>
        <strain evidence="1 7">LdCL</strain>
    </source>
</reference>
<dbReference type="Gene3D" id="1.10.287.1130">
    <property type="entry name" value="CytochromE C oxidase copper chaperone"/>
    <property type="match status" value="1"/>
</dbReference>
<reference evidence="6" key="3">
    <citation type="submission" date="2011-02" db="EMBL/GenBank/DDBJ databases">
        <title>Whole genome sequencing of Leishmania donovani clinical lines reveals dynamic variation related to drug resistance.</title>
        <authorList>
            <person name="Downing T."/>
            <person name="Imamura H."/>
            <person name="Sanders M."/>
            <person name="Decuypere S."/>
            <person name="Hertz-Fowler C."/>
            <person name="Clark T.G."/>
            <person name="Rijal S."/>
            <person name="Sundar S."/>
            <person name="Quail M.A."/>
            <person name="De Doncker S."/>
            <person name="Maes I."/>
            <person name="Vanaerschot M."/>
            <person name="Stark O."/>
            <person name="Schonian G."/>
            <person name="Dujardin J.C."/>
            <person name="Berriman M."/>
        </authorList>
    </citation>
    <scope>NUCLEOTIDE SEQUENCE [LARGE SCALE GENOMIC DNA]</scope>
    <source>
        <strain evidence="6">BPK282A1</strain>
    </source>
</reference>